<sequence>MKQLKNLIMKAIVYSNFGNTDVLQTAEQTKPLIEPNEVLVKIKAFSINPMDWKIRKGEMKLMSGSKFPKHTGADFAGIIEAIGSSVSNFKIGDEVFGVVKNIMKEGASSEYTAVPSSLVWKKPKNISFAQAASIPIAGTAAVTAIAKMGKINSKTSILVNGATGGFGMFLLQLLKQYGANVTAVTSTKSIEYAKKWGANTVIDYTKENILLQRTAYDIIIDLSGRLGYKNAKKIMKPKSIFLNPTPQPIEIPFSILKNFFTSKKHIVVLSSPGTSHTTILLDAVNNGLDIEISKVFPFAQYKEAYQYAEKGGYIGKTTIEIN</sequence>
<dbReference type="CDD" id="cd05289">
    <property type="entry name" value="MDR_like_2"/>
    <property type="match status" value="1"/>
</dbReference>
<dbReference type="InterPro" id="IPR011032">
    <property type="entry name" value="GroES-like_sf"/>
</dbReference>
<dbReference type="Pfam" id="PF13602">
    <property type="entry name" value="ADH_zinc_N_2"/>
    <property type="match status" value="1"/>
</dbReference>
<name>A0ABR9TMC9_9FLAO</name>
<dbReference type="SUPFAM" id="SSF50129">
    <property type="entry name" value="GroES-like"/>
    <property type="match status" value="1"/>
</dbReference>
<dbReference type="PANTHER" id="PTHR11695">
    <property type="entry name" value="ALCOHOL DEHYDROGENASE RELATED"/>
    <property type="match status" value="1"/>
</dbReference>
<protein>
    <submittedName>
        <fullName evidence="2">NADP-dependent oxidoreductase</fullName>
    </submittedName>
</protein>
<gene>
    <name evidence="2" type="ORF">C4F50_15905</name>
</gene>
<dbReference type="InterPro" id="IPR036291">
    <property type="entry name" value="NAD(P)-bd_dom_sf"/>
</dbReference>
<reference evidence="2 3" key="1">
    <citation type="submission" date="2018-07" db="EMBL/GenBank/DDBJ databases">
        <title>Genome assembly of strain KB82.</title>
        <authorList>
            <person name="Kukolya J."/>
            <person name="Horvath B."/>
            <person name="Nagy I."/>
            <person name="Toth A."/>
        </authorList>
    </citation>
    <scope>NUCLEOTIDE SEQUENCE [LARGE SCALE GENOMIC DNA]</scope>
    <source>
        <strain evidence="2 3">Kb82</strain>
    </source>
</reference>
<dbReference type="InterPro" id="IPR013154">
    <property type="entry name" value="ADH-like_N"/>
</dbReference>
<evidence type="ECO:0000259" key="1">
    <source>
        <dbReference type="SMART" id="SM00829"/>
    </source>
</evidence>
<dbReference type="Gene3D" id="3.90.180.10">
    <property type="entry name" value="Medium-chain alcohol dehydrogenases, catalytic domain"/>
    <property type="match status" value="1"/>
</dbReference>
<dbReference type="SUPFAM" id="SSF51735">
    <property type="entry name" value="NAD(P)-binding Rossmann-fold domains"/>
    <property type="match status" value="1"/>
</dbReference>
<comment type="caution">
    <text evidence="2">The sequence shown here is derived from an EMBL/GenBank/DDBJ whole genome shotgun (WGS) entry which is preliminary data.</text>
</comment>
<dbReference type="PANTHER" id="PTHR11695:SF294">
    <property type="entry name" value="RETICULON-4-INTERACTING PROTEIN 1, MITOCHONDRIAL"/>
    <property type="match status" value="1"/>
</dbReference>
<evidence type="ECO:0000313" key="2">
    <source>
        <dbReference type="EMBL" id="MBE8726411.1"/>
    </source>
</evidence>
<feature type="domain" description="Enoyl reductase (ER)" evidence="1">
    <location>
        <begin position="18"/>
        <end position="319"/>
    </location>
</feature>
<keyword evidence="3" id="KW-1185">Reference proteome</keyword>
<dbReference type="InterPro" id="IPR020843">
    <property type="entry name" value="ER"/>
</dbReference>
<evidence type="ECO:0000313" key="3">
    <source>
        <dbReference type="Proteomes" id="UP000640614"/>
    </source>
</evidence>
<dbReference type="InterPro" id="IPR050700">
    <property type="entry name" value="YIM1/Zinc_Alcohol_DH_Fams"/>
</dbReference>
<accession>A0ABR9TMC9</accession>
<dbReference type="SMART" id="SM00829">
    <property type="entry name" value="PKS_ER"/>
    <property type="match status" value="1"/>
</dbReference>
<proteinExistence type="predicted"/>
<dbReference type="Pfam" id="PF08240">
    <property type="entry name" value="ADH_N"/>
    <property type="match status" value="1"/>
</dbReference>
<organism evidence="2 3">
    <name type="scientific">Flavobacterium hungaricum</name>
    <dbReference type="NCBI Taxonomy" id="2082725"/>
    <lineage>
        <taxon>Bacteria</taxon>
        <taxon>Pseudomonadati</taxon>
        <taxon>Bacteroidota</taxon>
        <taxon>Flavobacteriia</taxon>
        <taxon>Flavobacteriales</taxon>
        <taxon>Flavobacteriaceae</taxon>
        <taxon>Flavobacterium</taxon>
    </lineage>
</organism>
<dbReference type="Proteomes" id="UP000640614">
    <property type="component" value="Unassembled WGS sequence"/>
</dbReference>
<dbReference type="Gene3D" id="3.40.50.720">
    <property type="entry name" value="NAD(P)-binding Rossmann-like Domain"/>
    <property type="match status" value="1"/>
</dbReference>
<dbReference type="EMBL" id="PRDM01000003">
    <property type="protein sequence ID" value="MBE8726411.1"/>
    <property type="molecule type" value="Genomic_DNA"/>
</dbReference>